<evidence type="ECO:0000313" key="10">
    <source>
        <dbReference type="Proteomes" id="UP000676246"/>
    </source>
</evidence>
<evidence type="ECO:0000256" key="4">
    <source>
        <dbReference type="PROSITE-ProRule" id="PRU00284"/>
    </source>
</evidence>
<comment type="caution">
    <text evidence="9">The sequence shown here is derived from an EMBL/GenBank/DDBJ whole genome shotgun (WGS) entry which is preliminary data.</text>
</comment>
<dbReference type="Pfam" id="PF00015">
    <property type="entry name" value="MCPsignal"/>
    <property type="match status" value="1"/>
</dbReference>
<dbReference type="FunFam" id="1.10.287.950:FF:000001">
    <property type="entry name" value="Methyl-accepting chemotaxis sensory transducer"/>
    <property type="match status" value="1"/>
</dbReference>
<keyword evidence="6" id="KW-1133">Transmembrane helix</keyword>
<organism evidence="9 10">
    <name type="scientific">Ideonella alba</name>
    <dbReference type="NCBI Taxonomy" id="2824118"/>
    <lineage>
        <taxon>Bacteria</taxon>
        <taxon>Pseudomonadati</taxon>
        <taxon>Pseudomonadota</taxon>
        <taxon>Betaproteobacteria</taxon>
        <taxon>Burkholderiales</taxon>
        <taxon>Sphaerotilaceae</taxon>
        <taxon>Ideonella</taxon>
    </lineage>
</organism>
<dbReference type="GO" id="GO:0007165">
    <property type="term" value="P:signal transduction"/>
    <property type="evidence" value="ECO:0007669"/>
    <property type="project" value="UniProtKB-KW"/>
</dbReference>
<dbReference type="InterPro" id="IPR051310">
    <property type="entry name" value="MCP_chemotaxis"/>
</dbReference>
<dbReference type="GO" id="GO:0005886">
    <property type="term" value="C:plasma membrane"/>
    <property type="evidence" value="ECO:0007669"/>
    <property type="project" value="TreeGrafter"/>
</dbReference>
<dbReference type="PRINTS" id="PR00260">
    <property type="entry name" value="CHEMTRNSDUCR"/>
</dbReference>
<dbReference type="Gene3D" id="1.10.287.950">
    <property type="entry name" value="Methyl-accepting chemotaxis protein"/>
    <property type="match status" value="1"/>
</dbReference>
<evidence type="ECO:0000256" key="1">
    <source>
        <dbReference type="ARBA" id="ARBA00004370"/>
    </source>
</evidence>
<accession>A0A941BFR6</accession>
<evidence type="ECO:0000256" key="6">
    <source>
        <dbReference type="SAM" id="Phobius"/>
    </source>
</evidence>
<dbReference type="EMBL" id="JAGQDD010000002">
    <property type="protein sequence ID" value="MBQ0929703.1"/>
    <property type="molecule type" value="Genomic_DNA"/>
</dbReference>
<dbReference type="InterPro" id="IPR003660">
    <property type="entry name" value="HAMP_dom"/>
</dbReference>
<keyword evidence="10" id="KW-1185">Reference proteome</keyword>
<dbReference type="CDD" id="cd11386">
    <property type="entry name" value="MCP_signal"/>
    <property type="match status" value="1"/>
</dbReference>
<sequence>MQELLRRLSIRQRLLGSIVLLAVAIIVLGLWAAWSLRQQQDHGAALLQRQAEFTAGDAGIRLALEHIQRLEQGVLLAGNNAVEAGETQAAWAKAVETARAALARLAQGERAALLAPAREGLEGYTKEVRDVLQQVVDAKMDSAAGYAYAQRAAQSLEQARQAVQAWSQAEKTALEAQEAEAMATAQRLSMLRLVAVLLLLAGFIGLMWATTRSITDPLGHATAAAAAVSDGDLTRRLDSQGSDEVTRFMRTLSSMQEALRAIVSQVRDSADNIRVASAEVASGNLDLSQRTERAAGDLQQTASHMQQLTHIVQSGSESARQASELASSASEVARRGGEAMGRVVQTMDEIAQASRQIADITSVIDGIAFQTNILALNAAVEAARAGEQGRGFAVVAGEVRTLAQRSADAARQIKQLIGRSTERVESGSSLVRETGQTIDEIVGSVQRVTQIVQEIAASSQEQSSGIGHVSEAIGSLDLMTQQNAALVEQGAAAAASLRQQAESLNTLVATFRLGDAAPAPRHAAPVDAAPPAPKPAAAVAVTPAVVRRPSPAVAPAPTAPVPVATATAGDDDWTTF</sequence>
<dbReference type="InterPro" id="IPR004089">
    <property type="entry name" value="MCPsignal_dom"/>
</dbReference>
<dbReference type="SMART" id="SM00304">
    <property type="entry name" value="HAMP"/>
    <property type="match status" value="1"/>
</dbReference>
<keyword evidence="6" id="KW-0472">Membrane</keyword>
<comment type="similarity">
    <text evidence="3">Belongs to the methyl-accepting chemotaxis (MCP) protein family.</text>
</comment>
<dbReference type="Pfam" id="PF00672">
    <property type="entry name" value="HAMP"/>
    <property type="match status" value="1"/>
</dbReference>
<dbReference type="PANTHER" id="PTHR43531">
    <property type="entry name" value="PROTEIN ICFG"/>
    <property type="match status" value="1"/>
</dbReference>
<dbReference type="PROSITE" id="PS50885">
    <property type="entry name" value="HAMP"/>
    <property type="match status" value="1"/>
</dbReference>
<dbReference type="AlphaFoldDB" id="A0A941BFR6"/>
<evidence type="ECO:0000259" key="8">
    <source>
        <dbReference type="PROSITE" id="PS50885"/>
    </source>
</evidence>
<keyword evidence="6" id="KW-0812">Transmembrane</keyword>
<dbReference type="RefSeq" id="WP_210851955.1">
    <property type="nucleotide sequence ID" value="NZ_JAGQDD010000002.1"/>
</dbReference>
<dbReference type="PROSITE" id="PS50111">
    <property type="entry name" value="CHEMOTAXIS_TRANSDUC_2"/>
    <property type="match status" value="1"/>
</dbReference>
<dbReference type="InterPro" id="IPR004090">
    <property type="entry name" value="Chemotax_Me-accpt_rcpt"/>
</dbReference>
<evidence type="ECO:0000259" key="7">
    <source>
        <dbReference type="PROSITE" id="PS50111"/>
    </source>
</evidence>
<evidence type="ECO:0000313" key="9">
    <source>
        <dbReference type="EMBL" id="MBQ0929703.1"/>
    </source>
</evidence>
<feature type="transmembrane region" description="Helical" evidence="6">
    <location>
        <begin position="190"/>
        <end position="209"/>
    </location>
</feature>
<comment type="subcellular location">
    <subcellularLocation>
        <location evidence="1">Membrane</location>
    </subcellularLocation>
</comment>
<gene>
    <name evidence="9" type="ORF">KAK03_04325</name>
</gene>
<dbReference type="Proteomes" id="UP000676246">
    <property type="component" value="Unassembled WGS sequence"/>
</dbReference>
<dbReference type="PANTHER" id="PTHR43531:SF14">
    <property type="entry name" value="METHYL-ACCEPTING CHEMOTAXIS PROTEIN I-RELATED"/>
    <property type="match status" value="1"/>
</dbReference>
<proteinExistence type="inferred from homology"/>
<feature type="region of interest" description="Disordered" evidence="5">
    <location>
        <begin position="550"/>
        <end position="576"/>
    </location>
</feature>
<keyword evidence="2" id="KW-0488">Methylation</keyword>
<dbReference type="SUPFAM" id="SSF58104">
    <property type="entry name" value="Methyl-accepting chemotaxis protein (MCP) signaling domain"/>
    <property type="match status" value="1"/>
</dbReference>
<keyword evidence="4" id="KW-0807">Transducer</keyword>
<evidence type="ECO:0000256" key="3">
    <source>
        <dbReference type="ARBA" id="ARBA00029447"/>
    </source>
</evidence>
<dbReference type="GO" id="GO:0004888">
    <property type="term" value="F:transmembrane signaling receptor activity"/>
    <property type="evidence" value="ECO:0007669"/>
    <property type="project" value="InterPro"/>
</dbReference>
<feature type="domain" description="HAMP" evidence="8">
    <location>
        <begin position="212"/>
        <end position="264"/>
    </location>
</feature>
<feature type="domain" description="Methyl-accepting transducer" evidence="7">
    <location>
        <begin position="269"/>
        <end position="498"/>
    </location>
</feature>
<dbReference type="GO" id="GO:0006935">
    <property type="term" value="P:chemotaxis"/>
    <property type="evidence" value="ECO:0007669"/>
    <property type="project" value="InterPro"/>
</dbReference>
<dbReference type="SMART" id="SM00283">
    <property type="entry name" value="MA"/>
    <property type="match status" value="1"/>
</dbReference>
<evidence type="ECO:0000256" key="2">
    <source>
        <dbReference type="ARBA" id="ARBA00022481"/>
    </source>
</evidence>
<name>A0A941BFR6_9BURK</name>
<protein>
    <submittedName>
        <fullName evidence="9">HAMP domain-containing protein</fullName>
    </submittedName>
</protein>
<evidence type="ECO:0000256" key="5">
    <source>
        <dbReference type="SAM" id="MobiDB-lite"/>
    </source>
</evidence>
<reference evidence="9 10" key="1">
    <citation type="submission" date="2021-04" db="EMBL/GenBank/DDBJ databases">
        <title>The genome sequence of Ideonella sp. 3Y2.</title>
        <authorList>
            <person name="Liu Y."/>
        </authorList>
    </citation>
    <scope>NUCLEOTIDE SEQUENCE [LARGE SCALE GENOMIC DNA]</scope>
    <source>
        <strain evidence="9 10">3Y2</strain>
    </source>
</reference>
<feature type="transmembrane region" description="Helical" evidence="6">
    <location>
        <begin position="14"/>
        <end position="34"/>
    </location>
</feature>